<dbReference type="PANTHER" id="PTHR47027">
    <property type="entry name" value="REVERSE TRANSCRIPTASE DOMAIN-CONTAINING PROTEIN"/>
    <property type="match status" value="1"/>
</dbReference>
<feature type="domain" description="Reverse transcriptase" evidence="1">
    <location>
        <begin position="1"/>
        <end position="174"/>
    </location>
</feature>
<evidence type="ECO:0000313" key="4">
    <source>
        <dbReference type="WBParaSite" id="ACOC_0000945301-mRNA-1"/>
    </source>
</evidence>
<dbReference type="AlphaFoldDB" id="A0A0R3PUA1"/>
<evidence type="ECO:0000259" key="1">
    <source>
        <dbReference type="PROSITE" id="PS50878"/>
    </source>
</evidence>
<dbReference type="EMBL" id="UYYA01004299">
    <property type="protein sequence ID" value="VDM61039.1"/>
    <property type="molecule type" value="Genomic_DNA"/>
</dbReference>
<protein>
    <submittedName>
        <fullName evidence="4">Reverse transcriptase domain-containing protein</fullName>
    </submittedName>
</protein>
<dbReference type="PROSITE" id="PS50878">
    <property type="entry name" value="RT_POL"/>
    <property type="match status" value="1"/>
</dbReference>
<sequence>MGHIHTITRLIEVLREYKRPLCHTFNDSKKAFDSVDIEAVMEVLDIQGVPTQYTKILRWLYRNFITKISPFYDDINIYVKRGVGRGDTISPNYSPPSFENVKRSLEWDNMGVKNDGQQLQHLRFPDNIVVIIPNISQAERMLDDFDKACGKIGLRPDNKQIERSLPISWWSRLLNNNTVLLDFH</sequence>
<name>A0A0R3PUA1_ANGCS</name>
<accession>A0A0R3PUA1</accession>
<dbReference type="Pfam" id="PF00078">
    <property type="entry name" value="RVT_1"/>
    <property type="match status" value="1"/>
</dbReference>
<evidence type="ECO:0000313" key="3">
    <source>
        <dbReference type="Proteomes" id="UP000267027"/>
    </source>
</evidence>
<dbReference type="OrthoDB" id="407509at2759"/>
<evidence type="ECO:0000313" key="2">
    <source>
        <dbReference type="EMBL" id="VDM61039.1"/>
    </source>
</evidence>
<dbReference type="PANTHER" id="PTHR47027:SF20">
    <property type="entry name" value="REVERSE TRANSCRIPTASE-LIKE PROTEIN WITH RNA-DIRECTED DNA POLYMERASE DOMAIN"/>
    <property type="match status" value="1"/>
</dbReference>
<gene>
    <name evidence="2" type="ORF">ACOC_LOCUS9454</name>
</gene>
<dbReference type="Proteomes" id="UP000267027">
    <property type="component" value="Unassembled WGS sequence"/>
</dbReference>
<dbReference type="InterPro" id="IPR000477">
    <property type="entry name" value="RT_dom"/>
</dbReference>
<reference evidence="4" key="1">
    <citation type="submission" date="2017-02" db="UniProtKB">
        <authorList>
            <consortium name="WormBaseParasite"/>
        </authorList>
    </citation>
    <scope>IDENTIFICATION</scope>
</reference>
<proteinExistence type="predicted"/>
<organism evidence="4">
    <name type="scientific">Angiostrongylus costaricensis</name>
    <name type="common">Nematode worm</name>
    <dbReference type="NCBI Taxonomy" id="334426"/>
    <lineage>
        <taxon>Eukaryota</taxon>
        <taxon>Metazoa</taxon>
        <taxon>Ecdysozoa</taxon>
        <taxon>Nematoda</taxon>
        <taxon>Chromadorea</taxon>
        <taxon>Rhabditida</taxon>
        <taxon>Rhabditina</taxon>
        <taxon>Rhabditomorpha</taxon>
        <taxon>Strongyloidea</taxon>
        <taxon>Metastrongylidae</taxon>
        <taxon>Angiostrongylus</taxon>
    </lineage>
</organism>
<keyword evidence="3" id="KW-1185">Reference proteome</keyword>
<dbReference type="WBParaSite" id="ACOC_0000945301-mRNA-1">
    <property type="protein sequence ID" value="ACOC_0000945301-mRNA-1"/>
    <property type="gene ID" value="ACOC_0000945301"/>
</dbReference>
<reference evidence="2 3" key="2">
    <citation type="submission" date="2018-11" db="EMBL/GenBank/DDBJ databases">
        <authorList>
            <consortium name="Pathogen Informatics"/>
        </authorList>
    </citation>
    <scope>NUCLEOTIDE SEQUENCE [LARGE SCALE GENOMIC DNA]</scope>
    <source>
        <strain evidence="2 3">Costa Rica</strain>
    </source>
</reference>